<dbReference type="Gene3D" id="3.40.30.10">
    <property type="entry name" value="Glutaredoxin"/>
    <property type="match status" value="1"/>
</dbReference>
<dbReference type="GO" id="GO:0005886">
    <property type="term" value="C:plasma membrane"/>
    <property type="evidence" value="ECO:0007669"/>
    <property type="project" value="UniProtKB-SubCell"/>
</dbReference>
<dbReference type="Gene3D" id="1.20.1530.10">
    <property type="entry name" value="Na+/H+ antiporter like domain"/>
    <property type="match status" value="1"/>
</dbReference>
<dbReference type="OrthoDB" id="9808135at2"/>
<comment type="caution">
    <text evidence="8">The sequence shown here is derived from an EMBL/GenBank/DDBJ whole genome shotgun (WGS) entry which is preliminary data.</text>
</comment>
<dbReference type="EMBL" id="LSTR01000069">
    <property type="protein sequence ID" value="OAH40210.1"/>
    <property type="molecule type" value="Genomic_DNA"/>
</dbReference>
<dbReference type="InterPro" id="IPR004670">
    <property type="entry name" value="NhaA"/>
</dbReference>
<evidence type="ECO:0000313" key="8">
    <source>
        <dbReference type="EMBL" id="OAH40210.1"/>
    </source>
</evidence>
<dbReference type="InterPro" id="IPR023171">
    <property type="entry name" value="Na/H_antiporter_dom_sf"/>
</dbReference>
<feature type="transmembrane region" description="Helical" evidence="6">
    <location>
        <begin position="304"/>
        <end position="324"/>
    </location>
</feature>
<dbReference type="Pfam" id="PF13462">
    <property type="entry name" value="Thioredoxin_4"/>
    <property type="match status" value="1"/>
</dbReference>
<feature type="transmembrane region" description="Helical" evidence="6">
    <location>
        <begin position="245"/>
        <end position="262"/>
    </location>
</feature>
<keyword evidence="5 6" id="KW-0472">Membrane</keyword>
<evidence type="ECO:0000256" key="1">
    <source>
        <dbReference type="ARBA" id="ARBA00004429"/>
    </source>
</evidence>
<keyword evidence="6" id="KW-0406">Ion transport</keyword>
<feature type="transmembrane region" description="Helical" evidence="6">
    <location>
        <begin position="391"/>
        <end position="419"/>
    </location>
</feature>
<dbReference type="Pfam" id="PF06965">
    <property type="entry name" value="Na_H_antiport_1"/>
    <property type="match status" value="1"/>
</dbReference>
<dbReference type="PANTHER" id="PTHR30341">
    <property type="entry name" value="SODIUM ION/PROTON ANTIPORTER NHAA-RELATED"/>
    <property type="match status" value="1"/>
</dbReference>
<feature type="transmembrane region" description="Helical" evidence="6">
    <location>
        <begin position="191"/>
        <end position="212"/>
    </location>
</feature>
<feature type="transmembrane region" description="Helical" evidence="6">
    <location>
        <begin position="510"/>
        <end position="538"/>
    </location>
</feature>
<accession>A0A177JG34</accession>
<dbReference type="HAMAP" id="MF_01844">
    <property type="entry name" value="NhaA"/>
    <property type="match status" value="1"/>
</dbReference>
<dbReference type="InterPro" id="IPR036249">
    <property type="entry name" value="Thioredoxin-like_sf"/>
</dbReference>
<dbReference type="PANTHER" id="PTHR30341:SF0">
    <property type="entry name" value="NA(+)_H(+) ANTIPORTER NHAA"/>
    <property type="match status" value="1"/>
</dbReference>
<comment type="similarity">
    <text evidence="6">Belongs to the NhaA Na(+)/H(+) (TC 2.A.33) antiporter family.</text>
</comment>
<dbReference type="RefSeq" id="WP_063976965.1">
    <property type="nucleotide sequence ID" value="NZ_LSTR01000069.1"/>
</dbReference>
<dbReference type="GO" id="GO:0006885">
    <property type="term" value="P:regulation of pH"/>
    <property type="evidence" value="ECO:0007669"/>
    <property type="project" value="UniProtKB-UniRule"/>
</dbReference>
<keyword evidence="6" id="KW-0050">Antiport</keyword>
<name>A0A177JG34_SPHYA</name>
<evidence type="ECO:0000256" key="5">
    <source>
        <dbReference type="ARBA" id="ARBA00023136"/>
    </source>
</evidence>
<gene>
    <name evidence="6" type="primary">nhaA</name>
    <name evidence="8" type="ORF">AX777_24920</name>
</gene>
<comment type="catalytic activity">
    <reaction evidence="6">
        <text>Na(+)(in) + 2 H(+)(out) = Na(+)(out) + 2 H(+)(in)</text>
        <dbReference type="Rhea" id="RHEA:29251"/>
        <dbReference type="ChEBI" id="CHEBI:15378"/>
        <dbReference type="ChEBI" id="CHEBI:29101"/>
    </reaction>
</comment>
<keyword evidence="6" id="KW-0813">Transport</keyword>
<feature type="transmembrane region" description="Helical" evidence="6">
    <location>
        <begin position="550"/>
        <end position="572"/>
    </location>
</feature>
<keyword evidence="6" id="KW-0739">Sodium transport</keyword>
<dbReference type="GO" id="GO:0015385">
    <property type="term" value="F:sodium:proton antiporter activity"/>
    <property type="evidence" value="ECO:0007669"/>
    <property type="project" value="UniProtKB-UniRule"/>
</dbReference>
<evidence type="ECO:0000259" key="7">
    <source>
        <dbReference type="Pfam" id="PF13462"/>
    </source>
</evidence>
<reference evidence="8 9" key="1">
    <citation type="submission" date="2016-02" db="EMBL/GenBank/DDBJ databases">
        <authorList>
            <person name="Wen L."/>
            <person name="He K."/>
            <person name="Yang H."/>
        </authorList>
    </citation>
    <scope>NUCLEOTIDE SEQUENCE [LARGE SCALE GENOMIC DNA]</scope>
    <source>
        <strain evidence="8 9">CD09_2</strain>
    </source>
</reference>
<proteinExistence type="inferred from homology"/>
<keyword evidence="6" id="KW-0915">Sodium</keyword>
<evidence type="ECO:0000256" key="3">
    <source>
        <dbReference type="ARBA" id="ARBA00022692"/>
    </source>
</evidence>
<keyword evidence="2 6" id="KW-1003">Cell membrane</keyword>
<feature type="transmembrane region" description="Helical" evidence="6">
    <location>
        <begin position="336"/>
        <end position="357"/>
    </location>
</feature>
<dbReference type="AlphaFoldDB" id="A0A177JG34"/>
<feature type="transmembrane region" description="Helical" evidence="6">
    <location>
        <begin position="578"/>
        <end position="601"/>
    </location>
</feature>
<feature type="transmembrane region" description="Helical" evidence="6">
    <location>
        <begin position="363"/>
        <end position="379"/>
    </location>
</feature>
<keyword evidence="3 6" id="KW-0812">Transmembrane</keyword>
<comment type="function">
    <text evidence="6">Na(+)/H(+) antiporter that extrudes sodium in exchange for external protons.</text>
</comment>
<evidence type="ECO:0000256" key="6">
    <source>
        <dbReference type="HAMAP-Rule" id="MF_01844"/>
    </source>
</evidence>
<feature type="transmembrane region" description="Helical" evidence="6">
    <location>
        <begin position="274"/>
        <end position="298"/>
    </location>
</feature>
<evidence type="ECO:0000256" key="4">
    <source>
        <dbReference type="ARBA" id="ARBA00022989"/>
    </source>
</evidence>
<dbReference type="NCBIfam" id="TIGR00773">
    <property type="entry name" value="NhaA"/>
    <property type="match status" value="1"/>
</dbReference>
<dbReference type="Proteomes" id="UP000077262">
    <property type="component" value="Unassembled WGS sequence"/>
</dbReference>
<evidence type="ECO:0000313" key="9">
    <source>
        <dbReference type="Proteomes" id="UP000077262"/>
    </source>
</evidence>
<evidence type="ECO:0000256" key="2">
    <source>
        <dbReference type="ARBA" id="ARBA00022475"/>
    </source>
</evidence>
<protein>
    <recommendedName>
        <fullName evidence="6">Na(+)/H(+) antiporter NhaA</fullName>
    </recommendedName>
    <alternativeName>
        <fullName evidence="6">Sodium/proton antiporter NhaA</fullName>
    </alternativeName>
</protein>
<keyword evidence="4 6" id="KW-1133">Transmembrane helix</keyword>
<sequence>MTHLEPPGRLDRPVDRRLDHILGNASAEVTLVEYGSYVCTHCRAANEEIARVRGHFGDRLRYVFRHLPIPGSELAHRAAELAESTHSNEEFWKVHMRLMTRSAQLTEDDIVVVTREIGLEDKNSQQADLIAQRAKTRIDADIRSAQASGVRFTPTFFINDRRYDGPWDESSLTDAMLGRLGHRMQSAALDFAAWGPSAGVLLLLATIVAVLISNSPASDAFETLMHENMGFVIGTEAFGMSLRHWINDGLLTVFFLVVGLEIKREMTVGRLATPTTAALPVAAAIGGMILPALMYWLLIPSGPWAHGWGIPMATDTAFAVAIIAMMGRRVPVELRIFLTAAAIVDDIGSIAIVALFYSEELNLIYIAASVALGFLLWSFNRAHVYRVSMYLLFGVALWVCVYASGFHASLAGIVLALLIPTRSPANLRALISQADTIIAAEAQRGDVLRRGPSLPAIRALDAIHDRIESPADRLLRYAATRSSYLILPLFALANAGVEFTSSVWAGHEPLMLAIVTGLFVGKPLGIMAACALAVRLGITAKPEAYSWQQLLGAASLAGIGFTMSLFIAGQALTETTDFAAAKIAVFLASLLSAMTGALLLLTAGERSAQRPAERRSSTPAL</sequence>
<dbReference type="InterPro" id="IPR012336">
    <property type="entry name" value="Thioredoxin-like_fold"/>
</dbReference>
<dbReference type="SUPFAM" id="SSF52833">
    <property type="entry name" value="Thioredoxin-like"/>
    <property type="match status" value="1"/>
</dbReference>
<feature type="domain" description="Thioredoxin-like fold" evidence="7">
    <location>
        <begin position="19"/>
        <end position="173"/>
    </location>
</feature>
<organism evidence="8 9">
    <name type="scientific">Sphingobium yanoikuyae</name>
    <name type="common">Sphingomonas yanoikuyae</name>
    <dbReference type="NCBI Taxonomy" id="13690"/>
    <lineage>
        <taxon>Bacteria</taxon>
        <taxon>Pseudomonadati</taxon>
        <taxon>Pseudomonadota</taxon>
        <taxon>Alphaproteobacteria</taxon>
        <taxon>Sphingomonadales</taxon>
        <taxon>Sphingomonadaceae</taxon>
        <taxon>Sphingobium</taxon>
    </lineage>
</organism>
<comment type="subcellular location">
    <subcellularLocation>
        <location evidence="1">Cell inner membrane</location>
        <topology evidence="1">Multi-pass membrane protein</topology>
    </subcellularLocation>
    <subcellularLocation>
        <location evidence="6">Cell membrane</location>
        <topology evidence="6">Multi-pass membrane protein</topology>
    </subcellularLocation>
</comment>